<evidence type="ECO:0000313" key="5">
    <source>
        <dbReference type="EMBL" id="BAB06754.1"/>
    </source>
</evidence>
<dbReference type="InterPro" id="IPR014032">
    <property type="entry name" value="Peptidase_A24A_bac"/>
</dbReference>
<dbReference type="eggNOG" id="COG1989">
    <property type="taxonomic scope" value="Bacteria"/>
</dbReference>
<feature type="domain" description="Prepilin type IV endopeptidase peptidase" evidence="4">
    <location>
        <begin position="16"/>
        <end position="117"/>
    </location>
</feature>
<reference evidence="5 6" key="1">
    <citation type="journal article" date="2000" name="Nucleic Acids Res.">
        <title>Complete genome sequence of the alkaliphilic bacterium Bacillus halodurans and genomic sequence comparison with Bacillus subtilis.</title>
        <authorList>
            <person name="Takami H."/>
            <person name="Nakasone K."/>
            <person name="Takaki Y."/>
            <person name="Maeno G."/>
            <person name="Sasaki R."/>
            <person name="Masui N."/>
            <person name="Fuji F."/>
            <person name="Hirama C."/>
            <person name="Nakamura Y."/>
            <person name="Ogasawara N."/>
            <person name="Kuhara S."/>
            <person name="Horikoshi K."/>
        </authorList>
    </citation>
    <scope>NUCLEOTIDE SEQUENCE [LARGE SCALE GENOMIC DNA]</scope>
    <source>
        <strain evidence="6">ATCC BAA-125 / DSM 18197 / FERM 7344 / JCM 9153 / C-125</strain>
    </source>
</reference>
<evidence type="ECO:0000259" key="4">
    <source>
        <dbReference type="Pfam" id="PF01478"/>
    </source>
</evidence>
<dbReference type="PIR" id="C84029">
    <property type="entry name" value="C84029"/>
</dbReference>
<keyword evidence="3" id="KW-0812">Transmembrane</keyword>
<evidence type="ECO:0000256" key="2">
    <source>
        <dbReference type="RuleBase" id="RU003793"/>
    </source>
</evidence>
<evidence type="ECO:0000313" key="6">
    <source>
        <dbReference type="Proteomes" id="UP000001258"/>
    </source>
</evidence>
<feature type="transmembrane region" description="Helical" evidence="3">
    <location>
        <begin position="92"/>
        <end position="119"/>
    </location>
</feature>
<dbReference type="PRINTS" id="PR00864">
    <property type="entry name" value="PREPILNPTASE"/>
</dbReference>
<sequence>MLLVFGWNMELLVALALVSLFSIIFVSDLVYMIIPDRIILFFAILFVLFRATLAPLNPWWDAWAGAVVGYILLFIVYLIYPNGIGGGDVKLFTVLGFVLGWKLTLVAIMLSSLCGAIGGGVGMMLGRIKRREPIPFGPFIILGSLTAYLYGDALIQWYVRWL</sequence>
<dbReference type="GO" id="GO:0006465">
    <property type="term" value="P:signal peptide processing"/>
    <property type="evidence" value="ECO:0007669"/>
    <property type="project" value="TreeGrafter"/>
</dbReference>
<dbReference type="HOGENOM" id="CLU_057101_8_1_9"/>
<proteinExistence type="inferred from homology"/>
<dbReference type="InterPro" id="IPR050882">
    <property type="entry name" value="Prepilin_peptidase/N-MTase"/>
</dbReference>
<keyword evidence="3" id="KW-1133">Transmembrane helix</keyword>
<dbReference type="Pfam" id="PF01478">
    <property type="entry name" value="Peptidase_A24"/>
    <property type="match status" value="1"/>
</dbReference>
<feature type="transmembrane region" description="Helical" evidence="3">
    <location>
        <begin position="12"/>
        <end position="31"/>
    </location>
</feature>
<keyword evidence="6" id="KW-1185">Reference proteome</keyword>
<dbReference type="InterPro" id="IPR000045">
    <property type="entry name" value="Prepilin_IV_endopep_pep"/>
</dbReference>
<dbReference type="Gene3D" id="1.20.120.1220">
    <property type="match status" value="1"/>
</dbReference>
<accession>Q9K8H1</accession>
<feature type="transmembrane region" description="Helical" evidence="3">
    <location>
        <begin position="62"/>
        <end position="80"/>
    </location>
</feature>
<feature type="transmembrane region" description="Helical" evidence="3">
    <location>
        <begin position="139"/>
        <end position="159"/>
    </location>
</feature>
<keyword evidence="3" id="KW-0472">Membrane</keyword>
<dbReference type="MEROPS" id="A24.019"/>
<dbReference type="KEGG" id="bha:BH3035"/>
<dbReference type="PANTHER" id="PTHR30487">
    <property type="entry name" value="TYPE 4 PREPILIN-LIKE PROTEINS LEADER PEPTIDE-PROCESSING ENZYME"/>
    <property type="match status" value="1"/>
</dbReference>
<evidence type="ECO:0000256" key="3">
    <source>
        <dbReference type="SAM" id="Phobius"/>
    </source>
</evidence>
<protein>
    <submittedName>
        <fullName evidence="5">Late competence protein required for processing and translocation</fullName>
    </submittedName>
</protein>
<dbReference type="EMBL" id="BA000004">
    <property type="protein sequence ID" value="BAB06754.1"/>
    <property type="molecule type" value="Genomic_DNA"/>
</dbReference>
<dbReference type="GO" id="GO:0004190">
    <property type="term" value="F:aspartic-type endopeptidase activity"/>
    <property type="evidence" value="ECO:0007669"/>
    <property type="project" value="InterPro"/>
</dbReference>
<name>Q9K8H1_HALH5</name>
<feature type="transmembrane region" description="Helical" evidence="3">
    <location>
        <begin position="38"/>
        <end position="56"/>
    </location>
</feature>
<organism evidence="5 6">
    <name type="scientific">Halalkalibacterium halodurans (strain ATCC BAA-125 / DSM 18197 / FERM 7344 / JCM 9153 / C-125)</name>
    <name type="common">Bacillus halodurans</name>
    <dbReference type="NCBI Taxonomy" id="272558"/>
    <lineage>
        <taxon>Bacteria</taxon>
        <taxon>Bacillati</taxon>
        <taxon>Bacillota</taxon>
        <taxon>Bacilli</taxon>
        <taxon>Bacillales</taxon>
        <taxon>Bacillaceae</taxon>
        <taxon>Halalkalibacterium (ex Joshi et al. 2022)</taxon>
    </lineage>
</organism>
<comment type="similarity">
    <text evidence="1 2">Belongs to the peptidase A24 family.</text>
</comment>
<dbReference type="GO" id="GO:0005886">
    <property type="term" value="C:plasma membrane"/>
    <property type="evidence" value="ECO:0007669"/>
    <property type="project" value="TreeGrafter"/>
</dbReference>
<dbReference type="Proteomes" id="UP000001258">
    <property type="component" value="Chromosome"/>
</dbReference>
<evidence type="ECO:0000256" key="1">
    <source>
        <dbReference type="ARBA" id="ARBA00005801"/>
    </source>
</evidence>
<dbReference type="STRING" id="272558.gene:10728945"/>
<dbReference type="PANTHER" id="PTHR30487:SF0">
    <property type="entry name" value="PREPILIN LEADER PEPTIDASE_N-METHYLTRANSFERASE-RELATED"/>
    <property type="match status" value="1"/>
</dbReference>
<dbReference type="AlphaFoldDB" id="Q9K8H1"/>
<gene>
    <name evidence="5" type="primary">comC</name>
</gene>